<protein>
    <submittedName>
        <fullName evidence="3">Helix-turn-helix domain-containing protein</fullName>
    </submittedName>
</protein>
<evidence type="ECO:0000313" key="4">
    <source>
        <dbReference type="Proteomes" id="UP001596549"/>
    </source>
</evidence>
<dbReference type="PANTHER" id="PTHR46797">
    <property type="entry name" value="HTH-TYPE TRANSCRIPTIONAL REGULATOR"/>
    <property type="match status" value="1"/>
</dbReference>
<organism evidence="3 4">
    <name type="scientific">Fictibacillus iocasae</name>
    <dbReference type="NCBI Taxonomy" id="2715437"/>
    <lineage>
        <taxon>Bacteria</taxon>
        <taxon>Bacillati</taxon>
        <taxon>Bacillota</taxon>
        <taxon>Bacilli</taxon>
        <taxon>Bacillales</taxon>
        <taxon>Fictibacillaceae</taxon>
        <taxon>Fictibacillus</taxon>
    </lineage>
</organism>
<dbReference type="CDD" id="cd00093">
    <property type="entry name" value="HTH_XRE"/>
    <property type="match status" value="1"/>
</dbReference>
<dbReference type="Gene3D" id="1.10.260.40">
    <property type="entry name" value="lambda repressor-like DNA-binding domains"/>
    <property type="match status" value="1"/>
</dbReference>
<dbReference type="InterPro" id="IPR010982">
    <property type="entry name" value="Lambda_DNA-bd_dom_sf"/>
</dbReference>
<dbReference type="PANTHER" id="PTHR46797:SF1">
    <property type="entry name" value="METHYLPHOSPHONATE SYNTHASE"/>
    <property type="match status" value="1"/>
</dbReference>
<feature type="domain" description="HTH cro/C1-type" evidence="2">
    <location>
        <begin position="10"/>
        <end position="64"/>
    </location>
</feature>
<evidence type="ECO:0000256" key="1">
    <source>
        <dbReference type="ARBA" id="ARBA00023125"/>
    </source>
</evidence>
<proteinExistence type="predicted"/>
<comment type="caution">
    <text evidence="3">The sequence shown here is derived from an EMBL/GenBank/DDBJ whole genome shotgun (WGS) entry which is preliminary data.</text>
</comment>
<dbReference type="SUPFAM" id="SSF47413">
    <property type="entry name" value="lambda repressor-like DNA-binding domains"/>
    <property type="match status" value="1"/>
</dbReference>
<sequence length="70" mass="7833">MEEDRMGRRIRAYRKLKGHTQEGLAKSAGISVSVLGEIERGSRQPKPELLLKIADILNISQEELTNTTAK</sequence>
<dbReference type="RefSeq" id="WP_379749828.1">
    <property type="nucleotide sequence ID" value="NZ_JBHTCP010000036.1"/>
</dbReference>
<dbReference type="PROSITE" id="PS50943">
    <property type="entry name" value="HTH_CROC1"/>
    <property type="match status" value="1"/>
</dbReference>
<dbReference type="SMART" id="SM00530">
    <property type="entry name" value="HTH_XRE"/>
    <property type="match status" value="1"/>
</dbReference>
<accession>A0ABW2NWC7</accession>
<keyword evidence="1" id="KW-0238">DNA-binding</keyword>
<evidence type="ECO:0000259" key="2">
    <source>
        <dbReference type="PROSITE" id="PS50943"/>
    </source>
</evidence>
<reference evidence="4" key="1">
    <citation type="journal article" date="2019" name="Int. J. Syst. Evol. Microbiol.">
        <title>The Global Catalogue of Microorganisms (GCM) 10K type strain sequencing project: providing services to taxonomists for standard genome sequencing and annotation.</title>
        <authorList>
            <consortium name="The Broad Institute Genomics Platform"/>
            <consortium name="The Broad Institute Genome Sequencing Center for Infectious Disease"/>
            <person name="Wu L."/>
            <person name="Ma J."/>
        </authorList>
    </citation>
    <scope>NUCLEOTIDE SEQUENCE [LARGE SCALE GENOMIC DNA]</scope>
    <source>
        <strain evidence="4">NBRC 106396</strain>
    </source>
</reference>
<dbReference type="InterPro" id="IPR050807">
    <property type="entry name" value="TransReg_Diox_bact_type"/>
</dbReference>
<dbReference type="Proteomes" id="UP001596549">
    <property type="component" value="Unassembled WGS sequence"/>
</dbReference>
<dbReference type="EMBL" id="JBHTCP010000036">
    <property type="protein sequence ID" value="MFC7372339.1"/>
    <property type="molecule type" value="Genomic_DNA"/>
</dbReference>
<name>A0ABW2NWC7_9BACL</name>
<gene>
    <name evidence="3" type="ORF">ACFQPF_11695</name>
</gene>
<keyword evidence="4" id="KW-1185">Reference proteome</keyword>
<evidence type="ECO:0000313" key="3">
    <source>
        <dbReference type="EMBL" id="MFC7372339.1"/>
    </source>
</evidence>
<dbReference type="InterPro" id="IPR001387">
    <property type="entry name" value="Cro/C1-type_HTH"/>
</dbReference>
<dbReference type="Pfam" id="PF01381">
    <property type="entry name" value="HTH_3"/>
    <property type="match status" value="1"/>
</dbReference>